<dbReference type="AlphaFoldDB" id="W6XPS6"/>
<evidence type="ECO:0000313" key="1">
    <source>
        <dbReference type="EMBL" id="EUC27240.1"/>
    </source>
</evidence>
<keyword evidence="2" id="KW-1185">Reference proteome</keyword>
<feature type="non-terminal residue" evidence="1">
    <location>
        <position position="1"/>
    </location>
</feature>
<dbReference type="GeneID" id="19144419"/>
<evidence type="ECO:0000313" key="2">
    <source>
        <dbReference type="Proteomes" id="UP000053841"/>
    </source>
</evidence>
<dbReference type="HOGENOM" id="CLU_2729042_0_0_1"/>
<organism evidence="1 2">
    <name type="scientific">Cochliobolus carbonum (strain 26-R-13)</name>
    <name type="common">Maize leaf spot fungus</name>
    <name type="synonym">Bipolaris zeicola</name>
    <dbReference type="NCBI Taxonomy" id="930089"/>
    <lineage>
        <taxon>Eukaryota</taxon>
        <taxon>Fungi</taxon>
        <taxon>Dikarya</taxon>
        <taxon>Ascomycota</taxon>
        <taxon>Pezizomycotina</taxon>
        <taxon>Dothideomycetes</taxon>
        <taxon>Pleosporomycetidae</taxon>
        <taxon>Pleosporales</taxon>
        <taxon>Pleosporineae</taxon>
        <taxon>Pleosporaceae</taxon>
        <taxon>Bipolaris</taxon>
    </lineage>
</organism>
<sequence length="72" mass="7972">GQPHARITTNTTHPIVPQPPQIEPINAALEAIAALEPGEKLVYAQIARKFGVEPSTLRRRHQGLTTSREAYY</sequence>
<dbReference type="RefSeq" id="XP_007718455.1">
    <property type="nucleotide sequence ID" value="XM_007720265.1"/>
</dbReference>
<dbReference type="Proteomes" id="UP000053841">
    <property type="component" value="Unassembled WGS sequence"/>
</dbReference>
<reference evidence="1 2" key="1">
    <citation type="journal article" date="2013" name="PLoS Genet.">
        <title>Comparative genome structure, secondary metabolite, and effector coding capacity across Cochliobolus pathogens.</title>
        <authorList>
            <person name="Condon B.J."/>
            <person name="Leng Y."/>
            <person name="Wu D."/>
            <person name="Bushley K.E."/>
            <person name="Ohm R.A."/>
            <person name="Otillar R."/>
            <person name="Martin J."/>
            <person name="Schackwitz W."/>
            <person name="Grimwood J."/>
            <person name="MohdZainudin N."/>
            <person name="Xue C."/>
            <person name="Wang R."/>
            <person name="Manning V.A."/>
            <person name="Dhillon B."/>
            <person name="Tu Z.J."/>
            <person name="Steffenson B.J."/>
            <person name="Salamov A."/>
            <person name="Sun H."/>
            <person name="Lowry S."/>
            <person name="LaButti K."/>
            <person name="Han J."/>
            <person name="Copeland A."/>
            <person name="Lindquist E."/>
            <person name="Barry K."/>
            <person name="Schmutz J."/>
            <person name="Baker S.E."/>
            <person name="Ciuffetti L.M."/>
            <person name="Grigoriev I.V."/>
            <person name="Zhong S."/>
            <person name="Turgeon B.G."/>
        </authorList>
    </citation>
    <scope>NUCLEOTIDE SEQUENCE [LARGE SCALE GENOMIC DNA]</scope>
    <source>
        <strain evidence="1 2">26-R-13</strain>
    </source>
</reference>
<protein>
    <submittedName>
        <fullName evidence="1">Uncharacterized protein</fullName>
    </submittedName>
</protein>
<name>W6XPS6_COCC2</name>
<dbReference type="EMBL" id="KI964971">
    <property type="protein sequence ID" value="EUC27240.1"/>
    <property type="molecule type" value="Genomic_DNA"/>
</dbReference>
<dbReference type="KEGG" id="bze:COCCADRAFT_112214"/>
<accession>W6XPS6</accession>
<dbReference type="OrthoDB" id="3690536at2759"/>
<gene>
    <name evidence="1" type="ORF">COCCADRAFT_112214</name>
</gene>
<proteinExistence type="predicted"/>